<dbReference type="SUPFAM" id="SSF53067">
    <property type="entry name" value="Actin-like ATPase domain"/>
    <property type="match status" value="2"/>
</dbReference>
<organism evidence="2 3">
    <name type="scientific">Microbacterium fluvii</name>
    <dbReference type="NCBI Taxonomy" id="415215"/>
    <lineage>
        <taxon>Bacteria</taxon>
        <taxon>Bacillati</taxon>
        <taxon>Actinomycetota</taxon>
        <taxon>Actinomycetes</taxon>
        <taxon>Micrococcales</taxon>
        <taxon>Microbacteriaceae</taxon>
        <taxon>Microbacterium</taxon>
    </lineage>
</organism>
<feature type="domain" description="SHS2" evidence="1">
    <location>
        <begin position="3"/>
        <end position="167"/>
    </location>
</feature>
<dbReference type="PANTHER" id="PTHR32432">
    <property type="entry name" value="CELL DIVISION PROTEIN FTSA-RELATED"/>
    <property type="match status" value="1"/>
</dbReference>
<gene>
    <name evidence="2" type="primary">pilM</name>
    <name evidence="2" type="ORF">ACFQRL_13480</name>
</gene>
<keyword evidence="3" id="KW-1185">Reference proteome</keyword>
<dbReference type="InterPro" id="IPR050696">
    <property type="entry name" value="FtsA/MreB"/>
</dbReference>
<dbReference type="Gene3D" id="3.30.420.40">
    <property type="match status" value="2"/>
</dbReference>
<dbReference type="SMART" id="SM00842">
    <property type="entry name" value="FtsA"/>
    <property type="match status" value="1"/>
</dbReference>
<evidence type="ECO:0000259" key="1">
    <source>
        <dbReference type="SMART" id="SM00842"/>
    </source>
</evidence>
<comment type="caution">
    <text evidence="2">The sequence shown here is derived from an EMBL/GenBank/DDBJ whole genome shotgun (WGS) entry which is preliminary data.</text>
</comment>
<reference evidence="3" key="1">
    <citation type="journal article" date="2019" name="Int. J. Syst. Evol. Microbiol.">
        <title>The Global Catalogue of Microorganisms (GCM) 10K type strain sequencing project: providing services to taxonomists for standard genome sequencing and annotation.</title>
        <authorList>
            <consortium name="The Broad Institute Genomics Platform"/>
            <consortium name="The Broad Institute Genome Sequencing Center for Infectious Disease"/>
            <person name="Wu L."/>
            <person name="Ma J."/>
        </authorList>
    </citation>
    <scope>NUCLEOTIDE SEQUENCE [LARGE SCALE GENOMIC DNA]</scope>
    <source>
        <strain evidence="3">CGMCC 1.15772</strain>
    </source>
</reference>
<dbReference type="InterPro" id="IPR005883">
    <property type="entry name" value="PilM"/>
</dbReference>
<proteinExistence type="predicted"/>
<evidence type="ECO:0000313" key="2">
    <source>
        <dbReference type="EMBL" id="MFC7269970.1"/>
    </source>
</evidence>
<dbReference type="RefSeq" id="WP_262874878.1">
    <property type="nucleotide sequence ID" value="NZ_BAABKW010000013.1"/>
</dbReference>
<evidence type="ECO:0000313" key="3">
    <source>
        <dbReference type="Proteomes" id="UP001596507"/>
    </source>
</evidence>
<dbReference type="PIRSF" id="PIRSF019169">
    <property type="entry name" value="PilM"/>
    <property type="match status" value="1"/>
</dbReference>
<dbReference type="PANTHER" id="PTHR32432:SF3">
    <property type="entry name" value="ETHANOLAMINE UTILIZATION PROTEIN EUTJ"/>
    <property type="match status" value="1"/>
</dbReference>
<dbReference type="Proteomes" id="UP001596507">
    <property type="component" value="Unassembled WGS sequence"/>
</dbReference>
<sequence>MAKTIIGLEITEEGVRAAEVTTGRNPVLVAYGSVPLPVEAAKDSEVIDRDAVTLALKQLWSHAGFKSRNVVLGIGSRRILVREYTTQAMKPDLLRQALPYQVQDLLPVPAEQAVLDFYPVSQEKDQLTGLLVAAVAETVEELITTAGKAKIIVDEVDLSAFALARAARRLIAPGETVAVLGLGDHTSNVVVVRDGIPHFVRIIPIDITTAAVQAHSLSEAADDAPVLEEVFETVPAEPAGRRSRAGARSRGPIGMTDSAITDLVARLRSTIAFYSERVGEQPVTRVLLTGAGAAAPGVADALAASLPMPVEFAGVGQVAAVKGRQPEGDLALDLLTTAGIAMKESR</sequence>
<dbReference type="Gene3D" id="3.30.1490.300">
    <property type="match status" value="1"/>
</dbReference>
<dbReference type="EMBL" id="JBHTBE010000003">
    <property type="protein sequence ID" value="MFC7269970.1"/>
    <property type="molecule type" value="Genomic_DNA"/>
</dbReference>
<protein>
    <submittedName>
        <fullName evidence="2">Pilus assembly protein PilM</fullName>
    </submittedName>
</protein>
<name>A0ABW2HFN8_9MICO</name>
<dbReference type="Pfam" id="PF11104">
    <property type="entry name" value="PilM_2"/>
    <property type="match status" value="1"/>
</dbReference>
<dbReference type="InterPro" id="IPR003494">
    <property type="entry name" value="SHS2_FtsA"/>
</dbReference>
<dbReference type="InterPro" id="IPR043129">
    <property type="entry name" value="ATPase_NBD"/>
</dbReference>
<accession>A0ABW2HFN8</accession>